<evidence type="ECO:0000313" key="12">
    <source>
        <dbReference type="EMBL" id="VBB69508.1"/>
    </source>
</evidence>
<evidence type="ECO:0000256" key="10">
    <source>
        <dbReference type="ARBA" id="ARBA00023063"/>
    </source>
</evidence>
<dbReference type="Gene3D" id="2.40.40.20">
    <property type="match status" value="1"/>
</dbReference>
<keyword evidence="4" id="KW-0004">4Fe-4S</keyword>
<dbReference type="Pfam" id="PF01568">
    <property type="entry name" value="Molydop_binding"/>
    <property type="match status" value="1"/>
</dbReference>
<comment type="cofactor">
    <cofactor evidence="2">
        <name>[4Fe-4S] cluster</name>
        <dbReference type="ChEBI" id="CHEBI:49883"/>
    </cofactor>
</comment>
<dbReference type="SUPFAM" id="SSF50692">
    <property type="entry name" value="ADC-like"/>
    <property type="match status" value="1"/>
</dbReference>
<keyword evidence="7 12" id="KW-0560">Oxidoreductase</keyword>
<keyword evidence="8" id="KW-0408">Iron</keyword>
<sequence>MVISMVSSVRTICPYCGVGCGVTVTATPTGWITRGDREHPANRGWLCLKGVSLAETLGSATRLLHPIVDKRVVSWQEAMTQTARRIRSTIDAHGPDAFSFYLSGQLLIEDYYAANKLAKGFLGTANVDTNSRLCMASTVAGHCRAFGADAVPGCYDDLETADLVVLVGSNLAWCHPVLFQRLRQATKQHGTRVVVIDPRKTESCTIANLHIPIAPGGDVALFNGLLLYLHRTGHVNQSFIARHTRDFSAALEAASDGETPLSADVACFYHWFAITERVVTVFSQGINQSSQGTDKVNAIINVHLATGRIGRPSMGPFSITGQPNAMGGREVGGFATQLAAHMGFNPESVDRVRRFWQAPQIATHEGLKAVDLFRAIDDGQVRAVWIIATNPAVSQPDADRVRRALARCPVVIVSDCVADTDTLRQAHISLPALAWGEKDGTVTNSDRTLSRQRPFLPCPGEARADWQAIACVARALGYGSAFSWRSPSEVFNEYARLTAFENKGSRALDLSAWIGTDYETLQPSPWGGARLFTNSRFFHKDGRARFVAVHCHAPRESPCPAFPLRLNSGRYRDQWHTMTRTGLAARLFRHRSEPRLDMHPADSVQFGLKDNMLVRVVSRYGDYVARVCLTTDQRLGEVFLPLHWNDVYAARAVSGRLYPAYIDPISGQPELKHVPVHVHPYRVTWHGLLICADLPMLPKSGPWWVRQVMEQTHVVTLAGDKKEQAAALVTALDDRYGPSSRIEGINRASYGWVTAEKRLSAVLFLSPQKPDITLTWVAAQVGKILATPADCTALLAGRAAAHLSSDATMPTMPCPT</sequence>
<keyword evidence="6" id="KW-0479">Metal-binding</keyword>
<keyword evidence="5" id="KW-0500">Molybdenum</keyword>
<dbReference type="SUPFAM" id="SSF53706">
    <property type="entry name" value="Formate dehydrogenase/DMSO reductase, domains 1-3"/>
    <property type="match status" value="1"/>
</dbReference>
<dbReference type="InterPro" id="IPR006963">
    <property type="entry name" value="Mopterin_OxRdtase_4Fe-4S_dom"/>
</dbReference>
<evidence type="ECO:0000256" key="2">
    <source>
        <dbReference type="ARBA" id="ARBA00001966"/>
    </source>
</evidence>
<dbReference type="EC" id="1.7.99.4" evidence="12"/>
<keyword evidence="9" id="KW-0411">Iron-sulfur</keyword>
<dbReference type="SMART" id="SM00926">
    <property type="entry name" value="Molybdop_Fe4S4"/>
    <property type="match status" value="1"/>
</dbReference>
<proteinExistence type="inferred from homology"/>
<comment type="similarity">
    <text evidence="3">Belongs to the prokaryotic molybdopterin-containing oxidoreductase family. NasA/NapA/NarB subfamily.</text>
</comment>
<dbReference type="PROSITE" id="PS00551">
    <property type="entry name" value="MOLYBDOPTERIN_PROK_1"/>
    <property type="match status" value="1"/>
</dbReference>
<dbReference type="InterPro" id="IPR006656">
    <property type="entry name" value="Mopterin_OxRdtase"/>
</dbReference>
<dbReference type="AlphaFoldDB" id="A0A484HBH8"/>
<dbReference type="Pfam" id="PF04879">
    <property type="entry name" value="Molybdop_Fe4S4"/>
    <property type="match status" value="1"/>
</dbReference>
<keyword evidence="10" id="KW-0534">Nitrate assimilation</keyword>
<dbReference type="GO" id="GO:0016020">
    <property type="term" value="C:membrane"/>
    <property type="evidence" value="ECO:0007669"/>
    <property type="project" value="TreeGrafter"/>
</dbReference>
<accession>A0A484HBH8</accession>
<dbReference type="PANTHER" id="PTHR43105">
    <property type="entry name" value="RESPIRATORY NITRATE REDUCTASE"/>
    <property type="match status" value="1"/>
</dbReference>
<evidence type="ECO:0000256" key="9">
    <source>
        <dbReference type="ARBA" id="ARBA00023014"/>
    </source>
</evidence>
<reference evidence="12" key="1">
    <citation type="submission" date="2018-10" db="EMBL/GenBank/DDBJ databases">
        <authorList>
            <person name="Gruber-Vodicka H."/>
            <person name="Jaeckle O."/>
        </authorList>
    </citation>
    <scope>NUCLEOTIDE SEQUENCE</scope>
</reference>
<comment type="cofactor">
    <cofactor evidence="1">
        <name>Mo-bis(molybdopterin guanine dinucleotide)</name>
        <dbReference type="ChEBI" id="CHEBI:60539"/>
    </cofactor>
</comment>
<evidence type="ECO:0000256" key="4">
    <source>
        <dbReference type="ARBA" id="ARBA00022485"/>
    </source>
</evidence>
<dbReference type="Gene3D" id="3.40.50.740">
    <property type="match status" value="1"/>
</dbReference>
<dbReference type="InterPro" id="IPR050123">
    <property type="entry name" value="Prok_molybdopt-oxidoreductase"/>
</dbReference>
<dbReference type="CDD" id="cd02791">
    <property type="entry name" value="MopB_CT_Nitrate-R-NapA-like"/>
    <property type="match status" value="1"/>
</dbReference>
<dbReference type="InterPro" id="IPR006657">
    <property type="entry name" value="MoPterin_dinucl-bd_dom"/>
</dbReference>
<dbReference type="GO" id="GO:0042128">
    <property type="term" value="P:nitrate assimilation"/>
    <property type="evidence" value="ECO:0007669"/>
    <property type="project" value="UniProtKB-KW"/>
</dbReference>
<dbReference type="Gene3D" id="3.40.228.10">
    <property type="entry name" value="Dimethylsulfoxide Reductase, domain 2"/>
    <property type="match status" value="1"/>
</dbReference>
<organism evidence="12">
    <name type="scientific">invertebrate metagenome</name>
    <dbReference type="NCBI Taxonomy" id="1711999"/>
    <lineage>
        <taxon>unclassified sequences</taxon>
        <taxon>metagenomes</taxon>
        <taxon>organismal metagenomes</taxon>
    </lineage>
</organism>
<evidence type="ECO:0000256" key="5">
    <source>
        <dbReference type="ARBA" id="ARBA00022505"/>
    </source>
</evidence>
<evidence type="ECO:0000259" key="11">
    <source>
        <dbReference type="PROSITE" id="PS51669"/>
    </source>
</evidence>
<evidence type="ECO:0000256" key="8">
    <source>
        <dbReference type="ARBA" id="ARBA00023004"/>
    </source>
</evidence>
<gene>
    <name evidence="12" type="ORF">RIEGSTA812A_PEG_981</name>
</gene>
<dbReference type="CDD" id="cd02754">
    <property type="entry name" value="MopB_Nitrate-R-NapA-like"/>
    <property type="match status" value="1"/>
</dbReference>
<evidence type="ECO:0000256" key="1">
    <source>
        <dbReference type="ARBA" id="ARBA00001942"/>
    </source>
</evidence>
<dbReference type="GO" id="GO:0046872">
    <property type="term" value="F:metal ion binding"/>
    <property type="evidence" value="ECO:0007669"/>
    <property type="project" value="UniProtKB-KW"/>
</dbReference>
<dbReference type="GO" id="GO:0051539">
    <property type="term" value="F:4 iron, 4 sulfur cluster binding"/>
    <property type="evidence" value="ECO:0007669"/>
    <property type="project" value="UniProtKB-KW"/>
</dbReference>
<dbReference type="PANTHER" id="PTHR43105:SF9">
    <property type="entry name" value="NADPH-FE(3+) OXIDOREDUCTASE SUBUNIT ALPHA"/>
    <property type="match status" value="1"/>
</dbReference>
<feature type="domain" description="4Fe-4S Mo/W bis-MGD-type" evidence="11">
    <location>
        <begin position="6"/>
        <end position="61"/>
    </location>
</feature>
<evidence type="ECO:0000256" key="6">
    <source>
        <dbReference type="ARBA" id="ARBA00022723"/>
    </source>
</evidence>
<dbReference type="InterPro" id="IPR009010">
    <property type="entry name" value="Asp_de-COase-like_dom_sf"/>
</dbReference>
<dbReference type="GO" id="GO:0043546">
    <property type="term" value="F:molybdopterin cofactor binding"/>
    <property type="evidence" value="ECO:0007669"/>
    <property type="project" value="InterPro"/>
</dbReference>
<dbReference type="PROSITE" id="PS51669">
    <property type="entry name" value="4FE4S_MOW_BIS_MGD"/>
    <property type="match status" value="1"/>
</dbReference>
<evidence type="ECO:0000256" key="3">
    <source>
        <dbReference type="ARBA" id="ARBA00008747"/>
    </source>
</evidence>
<dbReference type="GO" id="GO:0016491">
    <property type="term" value="F:oxidoreductase activity"/>
    <property type="evidence" value="ECO:0007669"/>
    <property type="project" value="UniProtKB-KW"/>
</dbReference>
<dbReference type="EMBL" id="LR026963">
    <property type="protein sequence ID" value="VBB69508.1"/>
    <property type="molecule type" value="Genomic_DNA"/>
</dbReference>
<name>A0A484HBH8_9ZZZZ</name>
<evidence type="ECO:0000256" key="7">
    <source>
        <dbReference type="ARBA" id="ARBA00023002"/>
    </source>
</evidence>
<dbReference type="InterPro" id="IPR027467">
    <property type="entry name" value="MopterinOxRdtase_cofactor_BS"/>
</dbReference>
<protein>
    <submittedName>
        <fullName evidence="12">Assimilatory nitrate reductase large subunit</fullName>
        <ecNumber evidence="12">1.7.99.4</ecNumber>
    </submittedName>
</protein>
<dbReference type="Pfam" id="PF00384">
    <property type="entry name" value="Molybdopterin"/>
    <property type="match status" value="1"/>
</dbReference>
<dbReference type="InterPro" id="IPR041957">
    <property type="entry name" value="CT_Nitrate-R-NapA-like"/>
</dbReference>
<dbReference type="Gene3D" id="2.20.25.90">
    <property type="entry name" value="ADC-like domains"/>
    <property type="match status" value="1"/>
</dbReference>